<evidence type="ECO:0000259" key="8">
    <source>
        <dbReference type="PROSITE" id="PS50002"/>
    </source>
</evidence>
<dbReference type="RefSeq" id="XP_002422592.1">
    <property type="nucleotide sequence ID" value="XM_002422547.1"/>
</dbReference>
<dbReference type="FunFam" id="2.30.30.40:FF:000115">
    <property type="entry name" value="Small G protein signaling modulator 3 homolog"/>
    <property type="match status" value="1"/>
</dbReference>
<dbReference type="FunFam" id="1.10.472.80:FF:000012">
    <property type="entry name" value="Small G protein signaling modulator 3"/>
    <property type="match status" value="1"/>
</dbReference>
<dbReference type="OMA" id="EIVQKWY"/>
<evidence type="ECO:0000256" key="6">
    <source>
        <dbReference type="PROSITE-ProRule" id="PRU00192"/>
    </source>
</evidence>
<evidence type="ECO:0000256" key="7">
    <source>
        <dbReference type="SAM" id="MobiDB-lite"/>
    </source>
</evidence>
<evidence type="ECO:0000256" key="5">
    <source>
        <dbReference type="ARBA" id="ARBA00073333"/>
    </source>
</evidence>
<name>E0V8Z8_PEDHC</name>
<dbReference type="InterPro" id="IPR001452">
    <property type="entry name" value="SH3_domain"/>
</dbReference>
<dbReference type="VEuPathDB" id="VectorBase:PHUM002660"/>
<dbReference type="GO" id="GO:0031267">
    <property type="term" value="F:small GTPase binding"/>
    <property type="evidence" value="ECO:0007669"/>
    <property type="project" value="TreeGrafter"/>
</dbReference>
<dbReference type="InterPro" id="IPR018247">
    <property type="entry name" value="EF_Hand_1_Ca_BS"/>
</dbReference>
<dbReference type="InterPro" id="IPR035969">
    <property type="entry name" value="Rab-GAP_TBC_sf"/>
</dbReference>
<proteinExistence type="inferred from homology"/>
<dbReference type="EnsemblMetazoa" id="PHUM002660-RA">
    <property type="protein sequence ID" value="PHUM002660-PA"/>
    <property type="gene ID" value="PHUM002660"/>
</dbReference>
<dbReference type="GeneID" id="8233332"/>
<dbReference type="InterPro" id="IPR037213">
    <property type="entry name" value="Run_dom_sf"/>
</dbReference>
<dbReference type="Proteomes" id="UP000009046">
    <property type="component" value="Unassembled WGS sequence"/>
</dbReference>
<dbReference type="InterPro" id="IPR000195">
    <property type="entry name" value="Rab-GAP-TBC_dom"/>
</dbReference>
<sequence>MEIAKSLFGDRNHDGYVGRNDYHKKLEAVVSEDEGNCEDKDTDKNSDSNSERLEMLVTPGGPFSALIKSMLSEEIISKLSQGNEEHLADTNFDEFGFKVEKKEKVERTDNNILDSSFAEDPQHRLKWIAHLEFSNNKEELTWNLLDSKLSKTEKLRSLIQEGVPHSLRPQIWMRLSGALQKKEASEINYKEIVKLSTNDTLTTSKLIEKDLLRTLPGNICFSHNTSTGISRLRRILRALAWLYPDIGYCQGTGVIAASLLLIVEEEDAFWLMATIVEDLLPASYYSSTLLGIQADQKVLISLISNYLPDLDVKLKEHDIELSLITLHWFLTLFASVIHIKILLRIWDLFFFDGSIILFQITLGMLKLKEPELIQSENSAQIFNLLSDIPGEIDDVELLLKTSLALTSSLNNNIIETHRRRHLAYLMADQGSLVGNPEGAANLPKQHLNRRQVKKSKSMIHLLLFGEESQDADIKSKNIKQTEILVDLKDAILQVGHHFKSIDPKFNKVILIADYSMESHALDHENYVNVSRTRKRRAKALLDFERHDDDELGFRKNDIITIISQKDEHCWIGELNGLRGWFPAKFVELLDERSKQYSLAGDDSVSETVTDLVRGTLCPVIKQVLEHGMKRPSFLGGPCHPWLFIEEAATKEVERDFNSVYSRLVLCKTYRLDEDGKVLTPEELLYRCVQATNLSHDNAHAQMDVKLRSLICLGLNEQVLHLWLEVLCSCFEVVQKWYHPWSFINSPGWVQIKCEFRVLSQFAFNLNPDWELPPSKEQSQPLKDGVRDMLVKHHLFSWDL</sequence>
<dbReference type="HOGENOM" id="CLU_020721_0_0_1"/>
<dbReference type="Pfam" id="PF00018">
    <property type="entry name" value="SH3_1"/>
    <property type="match status" value="1"/>
</dbReference>
<keyword evidence="13" id="KW-1185">Reference proteome</keyword>
<reference evidence="11" key="2">
    <citation type="submission" date="2007-04" db="EMBL/GenBank/DDBJ databases">
        <title>The genome of the human body louse.</title>
        <authorList>
            <consortium name="The Human Body Louse Genome Consortium"/>
            <person name="Kirkness E."/>
            <person name="Walenz B."/>
            <person name="Hass B."/>
            <person name="Bruggner R."/>
            <person name="Strausberg R."/>
        </authorList>
    </citation>
    <scope>NUCLEOTIDE SEQUENCE</scope>
    <source>
        <strain evidence="11">USDA</strain>
    </source>
</reference>
<dbReference type="FunFam" id="1.20.58.900:FF:000016">
    <property type="entry name" value="Small G protein signaling modulator 3"/>
    <property type="match status" value="1"/>
</dbReference>
<dbReference type="SMART" id="SM00326">
    <property type="entry name" value="SH3"/>
    <property type="match status" value="1"/>
</dbReference>
<dbReference type="PROSITE" id="PS00018">
    <property type="entry name" value="EF_HAND_1"/>
    <property type="match status" value="1"/>
</dbReference>
<dbReference type="SUPFAM" id="SSF140741">
    <property type="entry name" value="RUN domain-like"/>
    <property type="match status" value="1"/>
</dbReference>
<dbReference type="InterPro" id="IPR036028">
    <property type="entry name" value="SH3-like_dom_sf"/>
</dbReference>
<reference evidence="11" key="1">
    <citation type="submission" date="2007-04" db="EMBL/GenBank/DDBJ databases">
        <title>Annotation of Pediculus humanus corporis strain USDA.</title>
        <authorList>
            <person name="Kirkness E."/>
            <person name="Hannick L."/>
            <person name="Hass B."/>
            <person name="Bruggner R."/>
            <person name="Lawson D."/>
            <person name="Bidwell S."/>
            <person name="Joardar V."/>
            <person name="Caler E."/>
            <person name="Walenz B."/>
            <person name="Inman J."/>
            <person name="Schobel S."/>
            <person name="Galinsky K."/>
            <person name="Amedeo P."/>
            <person name="Strausberg R."/>
        </authorList>
    </citation>
    <scope>NUCLEOTIDE SEQUENCE</scope>
    <source>
        <strain evidence="11">USDA</strain>
    </source>
</reference>
<dbReference type="SUPFAM" id="SSF47923">
    <property type="entry name" value="Ypt/Rab-GAP domain of gyp1p"/>
    <property type="match status" value="2"/>
</dbReference>
<dbReference type="InterPro" id="IPR004012">
    <property type="entry name" value="Run_dom"/>
</dbReference>
<dbReference type="KEGG" id="phu:Phum_PHUM002660"/>
<dbReference type="CTD" id="8233332"/>
<evidence type="ECO:0000256" key="1">
    <source>
        <dbReference type="ARBA" id="ARBA00006296"/>
    </source>
</evidence>
<keyword evidence="3" id="KW-0175">Coiled coil</keyword>
<evidence type="ECO:0000313" key="12">
    <source>
        <dbReference type="EnsemblMetazoa" id="PHUM002660-PA"/>
    </source>
</evidence>
<dbReference type="FunFam" id="1.10.8.270:FF:000013">
    <property type="entry name" value="Small G protein signaling modulator 3"/>
    <property type="match status" value="1"/>
</dbReference>
<keyword evidence="2 6" id="KW-0728">SH3 domain</keyword>
<reference evidence="12" key="3">
    <citation type="submission" date="2021-02" db="UniProtKB">
        <authorList>
            <consortium name="EnsemblMetazoa"/>
        </authorList>
    </citation>
    <scope>IDENTIFICATION</scope>
    <source>
        <strain evidence="12">USDA</strain>
    </source>
</reference>
<feature type="domain" description="Rab-GAP TBC" evidence="9">
    <location>
        <begin position="162"/>
        <end position="353"/>
    </location>
</feature>
<dbReference type="Gene3D" id="1.10.10.750">
    <property type="entry name" value="Ypt/Rab-GAP domain of gyp1p, domain 1"/>
    <property type="match status" value="1"/>
</dbReference>
<feature type="domain" description="RUN" evidence="10">
    <location>
        <begin position="607"/>
        <end position="770"/>
    </location>
</feature>
<dbReference type="AlphaFoldDB" id="E0V8Z8"/>
<evidence type="ECO:0000256" key="3">
    <source>
        <dbReference type="ARBA" id="ARBA00023054"/>
    </source>
</evidence>
<dbReference type="SUPFAM" id="SSF50044">
    <property type="entry name" value="SH3-domain"/>
    <property type="match status" value="1"/>
</dbReference>
<dbReference type="PROSITE" id="PS50086">
    <property type="entry name" value="TBC_RABGAP"/>
    <property type="match status" value="1"/>
</dbReference>
<accession>E0V8Z8</accession>
<evidence type="ECO:0000313" key="11">
    <source>
        <dbReference type="EMBL" id="EEB09854.1"/>
    </source>
</evidence>
<dbReference type="CDD" id="cd11813">
    <property type="entry name" value="SH3_SGSM3"/>
    <property type="match status" value="1"/>
</dbReference>
<dbReference type="Pfam" id="PF00566">
    <property type="entry name" value="RabGAP-TBC"/>
    <property type="match status" value="1"/>
</dbReference>
<feature type="region of interest" description="Disordered" evidence="7">
    <location>
        <begin position="32"/>
        <end position="51"/>
    </location>
</feature>
<dbReference type="PANTHER" id="PTHR47219">
    <property type="entry name" value="RAB GTPASE-ACTIVATING PROTEIN 1-LIKE"/>
    <property type="match status" value="1"/>
</dbReference>
<dbReference type="STRING" id="121224.E0V8Z8"/>
<gene>
    <name evidence="12" type="primary">8233332</name>
    <name evidence="11" type="ORF">Phum_PHUM002660</name>
</gene>
<dbReference type="EMBL" id="DS234988">
    <property type="protein sequence ID" value="EEB09854.1"/>
    <property type="molecule type" value="Genomic_DNA"/>
</dbReference>
<dbReference type="GO" id="GO:0005096">
    <property type="term" value="F:GTPase activator activity"/>
    <property type="evidence" value="ECO:0007669"/>
    <property type="project" value="TreeGrafter"/>
</dbReference>
<evidence type="ECO:0000313" key="13">
    <source>
        <dbReference type="Proteomes" id="UP000009046"/>
    </source>
</evidence>
<dbReference type="Pfam" id="PF02759">
    <property type="entry name" value="RUN"/>
    <property type="match status" value="1"/>
</dbReference>
<dbReference type="PANTHER" id="PTHR47219:SF13">
    <property type="entry name" value="RUN AND TBC1 DOMAIN-CONTAINING PROTEIN 3"/>
    <property type="match status" value="1"/>
</dbReference>
<dbReference type="InterPro" id="IPR050302">
    <property type="entry name" value="Rab_GAP_TBC_domain"/>
</dbReference>
<dbReference type="Gene3D" id="1.10.8.270">
    <property type="entry name" value="putative rabgap domain of human tbc1 domain family member 14 like domains"/>
    <property type="match status" value="1"/>
</dbReference>
<dbReference type="PROSITE" id="PS50826">
    <property type="entry name" value="RUN"/>
    <property type="match status" value="1"/>
</dbReference>
<dbReference type="CDD" id="cd17688">
    <property type="entry name" value="RUN_SGSM3"/>
    <property type="match status" value="1"/>
</dbReference>
<organism>
    <name type="scientific">Pediculus humanus subsp. corporis</name>
    <name type="common">Body louse</name>
    <dbReference type="NCBI Taxonomy" id="121224"/>
    <lineage>
        <taxon>Eukaryota</taxon>
        <taxon>Metazoa</taxon>
        <taxon>Ecdysozoa</taxon>
        <taxon>Arthropoda</taxon>
        <taxon>Hexapoda</taxon>
        <taxon>Insecta</taxon>
        <taxon>Pterygota</taxon>
        <taxon>Neoptera</taxon>
        <taxon>Paraneoptera</taxon>
        <taxon>Psocodea</taxon>
        <taxon>Troctomorpha</taxon>
        <taxon>Phthiraptera</taxon>
        <taxon>Anoplura</taxon>
        <taxon>Pediculidae</taxon>
        <taxon>Pediculus</taxon>
    </lineage>
</organism>
<comment type="similarity">
    <text evidence="1">Belongs to the small G protein signaling modulator family.</text>
</comment>
<protein>
    <recommendedName>
        <fullName evidence="5">Small G protein signaling modulator 3</fullName>
    </recommendedName>
    <alternativeName>
        <fullName evidence="4">RUN and TBC1 domain-containing protein 3</fullName>
    </alternativeName>
</protein>
<feature type="domain" description="SH3" evidence="8">
    <location>
        <begin position="532"/>
        <end position="591"/>
    </location>
</feature>
<dbReference type="SMART" id="SM00164">
    <property type="entry name" value="TBC"/>
    <property type="match status" value="1"/>
</dbReference>
<dbReference type="Gene3D" id="1.10.472.80">
    <property type="entry name" value="Ypt/Rab-GAP domain of gyp1p, domain 3"/>
    <property type="match status" value="1"/>
</dbReference>
<dbReference type="EMBL" id="AAZO01000038">
    <property type="status" value="NOT_ANNOTATED_CDS"/>
    <property type="molecule type" value="Genomic_DNA"/>
</dbReference>
<dbReference type="PROSITE" id="PS50002">
    <property type="entry name" value="SH3"/>
    <property type="match status" value="1"/>
</dbReference>
<evidence type="ECO:0000259" key="10">
    <source>
        <dbReference type="PROSITE" id="PS50826"/>
    </source>
</evidence>
<dbReference type="InterPro" id="IPR035833">
    <property type="entry name" value="SGSM3_SH3"/>
</dbReference>
<dbReference type="OrthoDB" id="44736at2759"/>
<dbReference type="Gene3D" id="1.20.58.900">
    <property type="match status" value="1"/>
</dbReference>
<dbReference type="InParanoid" id="E0V8Z8"/>
<evidence type="ECO:0000256" key="4">
    <source>
        <dbReference type="ARBA" id="ARBA00030864"/>
    </source>
</evidence>
<evidence type="ECO:0000259" key="9">
    <source>
        <dbReference type="PROSITE" id="PS50086"/>
    </source>
</evidence>
<evidence type="ECO:0000256" key="2">
    <source>
        <dbReference type="ARBA" id="ARBA00022443"/>
    </source>
</evidence>
<feature type="compositionally biased region" description="Basic and acidic residues" evidence="7">
    <location>
        <begin position="37"/>
        <end position="51"/>
    </location>
</feature>
<dbReference type="SMART" id="SM00593">
    <property type="entry name" value="RUN"/>
    <property type="match status" value="1"/>
</dbReference>
<dbReference type="FunCoup" id="E0V8Z8">
    <property type="interactions" value="334"/>
</dbReference>
<dbReference type="eggNOG" id="KOG2222">
    <property type="taxonomic scope" value="Eukaryota"/>
</dbReference>